<evidence type="ECO:0000256" key="5">
    <source>
        <dbReference type="PIRSR" id="PIRSR005962-1"/>
    </source>
</evidence>
<evidence type="ECO:0000256" key="6">
    <source>
        <dbReference type="SAM" id="SignalP"/>
    </source>
</evidence>
<dbReference type="EMBL" id="JAXUIC010000002">
    <property type="protein sequence ID" value="KAK4602855.1"/>
    <property type="molecule type" value="Genomic_DNA"/>
</dbReference>
<dbReference type="Proteomes" id="UP001324115">
    <property type="component" value="Unassembled WGS sequence"/>
</dbReference>
<keyword evidence="4 5" id="KW-0464">Manganese</keyword>
<feature type="binding site" evidence="5">
    <location>
        <position position="198"/>
    </location>
    <ligand>
        <name>Mn(2+)</name>
        <dbReference type="ChEBI" id="CHEBI:29035"/>
        <label>2</label>
    </ligand>
</feature>
<comment type="cofactor">
    <cofactor evidence="5">
        <name>Mn(2+)</name>
        <dbReference type="ChEBI" id="CHEBI:29035"/>
    </cofactor>
    <text evidence="5">The Mn(2+) ion enhances activity.</text>
</comment>
<feature type="signal peptide" evidence="6">
    <location>
        <begin position="1"/>
        <end position="23"/>
    </location>
</feature>
<evidence type="ECO:0000313" key="8">
    <source>
        <dbReference type="EMBL" id="KAK4602855.1"/>
    </source>
</evidence>
<feature type="binding site" evidence="5">
    <location>
        <position position="401"/>
    </location>
    <ligand>
        <name>Mn(2+)</name>
        <dbReference type="ChEBI" id="CHEBI:29035"/>
        <label>2</label>
    </ligand>
</feature>
<evidence type="ECO:0000256" key="1">
    <source>
        <dbReference type="ARBA" id="ARBA00006153"/>
    </source>
</evidence>
<evidence type="ECO:0000256" key="4">
    <source>
        <dbReference type="ARBA" id="ARBA00023211"/>
    </source>
</evidence>
<dbReference type="PIRSF" id="PIRSF005962">
    <property type="entry name" value="Pept_M20D_amidohydro"/>
    <property type="match status" value="1"/>
</dbReference>
<dbReference type="AlphaFoldDB" id="A0AAN7G6Y4"/>
<comment type="similarity">
    <text evidence="1">Belongs to the peptidase M20 family.</text>
</comment>
<dbReference type="GO" id="GO:0009850">
    <property type="term" value="P:auxin metabolic process"/>
    <property type="evidence" value="ECO:0007669"/>
    <property type="project" value="InterPro"/>
</dbReference>
<dbReference type="PANTHER" id="PTHR11014:SF171">
    <property type="entry name" value="IAA-AMINO ACID HYDROLASE ILR1-LIKE 4-RELATED"/>
    <property type="match status" value="1"/>
</dbReference>
<feature type="chain" id="PRO_5042983810" description="Peptidase M20 dimerisation domain-containing protein" evidence="6">
    <location>
        <begin position="24"/>
        <end position="448"/>
    </location>
</feature>
<keyword evidence="3" id="KW-0378">Hydrolase</keyword>
<feature type="binding site" evidence="5">
    <location>
        <position position="174"/>
    </location>
    <ligand>
        <name>Mn(2+)</name>
        <dbReference type="ChEBI" id="CHEBI:29035"/>
        <label>2</label>
    </ligand>
</feature>
<proteinExistence type="inferred from homology"/>
<feature type="binding site" evidence="5">
    <location>
        <position position="140"/>
    </location>
    <ligand>
        <name>Mn(2+)</name>
        <dbReference type="ChEBI" id="CHEBI:29035"/>
        <label>2</label>
    </ligand>
</feature>
<dbReference type="SUPFAM" id="SSF55031">
    <property type="entry name" value="Bacterial exopeptidase dimerisation domain"/>
    <property type="match status" value="1"/>
</dbReference>
<feature type="binding site" evidence="5">
    <location>
        <position position="138"/>
    </location>
    <ligand>
        <name>Mn(2+)</name>
        <dbReference type="ChEBI" id="CHEBI:29035"/>
        <label>2</label>
    </ligand>
</feature>
<evidence type="ECO:0000313" key="9">
    <source>
        <dbReference type="Proteomes" id="UP001324115"/>
    </source>
</evidence>
<dbReference type="InterPro" id="IPR011650">
    <property type="entry name" value="Peptidase_M20_dimer"/>
</dbReference>
<dbReference type="GO" id="GO:0010179">
    <property type="term" value="F:IAA-Ala conjugate hydrolase activity"/>
    <property type="evidence" value="ECO:0007669"/>
    <property type="project" value="TreeGrafter"/>
</dbReference>
<keyword evidence="5" id="KW-0479">Metal-binding</keyword>
<dbReference type="Pfam" id="PF01546">
    <property type="entry name" value="Peptidase_M20"/>
    <property type="match status" value="1"/>
</dbReference>
<dbReference type="Gene3D" id="3.40.630.10">
    <property type="entry name" value="Zn peptidases"/>
    <property type="match status" value="1"/>
</dbReference>
<organism evidence="8 9">
    <name type="scientific">Quercus rubra</name>
    <name type="common">Northern red oak</name>
    <name type="synonym">Quercus borealis</name>
    <dbReference type="NCBI Taxonomy" id="3512"/>
    <lineage>
        <taxon>Eukaryota</taxon>
        <taxon>Viridiplantae</taxon>
        <taxon>Streptophyta</taxon>
        <taxon>Embryophyta</taxon>
        <taxon>Tracheophyta</taxon>
        <taxon>Spermatophyta</taxon>
        <taxon>Magnoliopsida</taxon>
        <taxon>eudicotyledons</taxon>
        <taxon>Gunneridae</taxon>
        <taxon>Pentapetalae</taxon>
        <taxon>rosids</taxon>
        <taxon>fabids</taxon>
        <taxon>Fagales</taxon>
        <taxon>Fagaceae</taxon>
        <taxon>Quercus</taxon>
    </lineage>
</organism>
<dbReference type="InterPro" id="IPR017439">
    <property type="entry name" value="Amidohydrolase"/>
</dbReference>
<dbReference type="InterPro" id="IPR044757">
    <property type="entry name" value="ILR1-like_Hyd"/>
</dbReference>
<evidence type="ECO:0000256" key="2">
    <source>
        <dbReference type="ARBA" id="ARBA00022729"/>
    </source>
</evidence>
<dbReference type="NCBIfam" id="TIGR01891">
    <property type="entry name" value="amidohydrolases"/>
    <property type="match status" value="1"/>
</dbReference>
<gene>
    <name evidence="8" type="ORF">RGQ29_011731</name>
</gene>
<dbReference type="SUPFAM" id="SSF53187">
    <property type="entry name" value="Zn-dependent exopeptidases"/>
    <property type="match status" value="1"/>
</dbReference>
<dbReference type="Gene3D" id="3.30.70.360">
    <property type="match status" value="1"/>
</dbReference>
<protein>
    <recommendedName>
        <fullName evidence="7">Peptidase M20 dimerisation domain-containing protein</fullName>
    </recommendedName>
</protein>
<feature type="domain" description="Peptidase M20 dimerisation" evidence="7">
    <location>
        <begin position="218"/>
        <end position="316"/>
    </location>
</feature>
<dbReference type="InterPro" id="IPR002933">
    <property type="entry name" value="Peptidase_M20"/>
</dbReference>
<dbReference type="InterPro" id="IPR036264">
    <property type="entry name" value="Bact_exopeptidase_dim_dom"/>
</dbReference>
<dbReference type="GO" id="GO:0005783">
    <property type="term" value="C:endoplasmic reticulum"/>
    <property type="evidence" value="ECO:0007669"/>
    <property type="project" value="TreeGrafter"/>
</dbReference>
<accession>A0AAN7G6Y4</accession>
<keyword evidence="9" id="KW-1185">Reference proteome</keyword>
<dbReference type="Pfam" id="PF07687">
    <property type="entry name" value="M20_dimer"/>
    <property type="match status" value="1"/>
</dbReference>
<keyword evidence="2 6" id="KW-0732">Signal</keyword>
<reference evidence="8 9" key="1">
    <citation type="journal article" date="2023" name="G3 (Bethesda)">
        <title>A haplotype-resolved chromosome-scale genome for Quercus rubra L. provides insights into the genetics of adaptive traits for red oak species.</title>
        <authorList>
            <person name="Kapoor B."/>
            <person name="Jenkins J."/>
            <person name="Schmutz J."/>
            <person name="Zhebentyayeva T."/>
            <person name="Kuelheim C."/>
            <person name="Coggeshall M."/>
            <person name="Heim C."/>
            <person name="Lasky J.R."/>
            <person name="Leites L."/>
            <person name="Islam-Faridi N."/>
            <person name="Romero-Severson J."/>
            <person name="DeLeo V.L."/>
            <person name="Lucas S.M."/>
            <person name="Lazic D."/>
            <person name="Gailing O."/>
            <person name="Carlson J."/>
            <person name="Staton M."/>
        </authorList>
    </citation>
    <scope>NUCLEOTIDE SEQUENCE [LARGE SCALE GENOMIC DNA]</scope>
    <source>
        <strain evidence="8">Pseudo-F2</strain>
    </source>
</reference>
<dbReference type="CDD" id="cd08017">
    <property type="entry name" value="M20_IAA_Hyd"/>
    <property type="match status" value="1"/>
</dbReference>
<comment type="caution">
    <text evidence="8">The sequence shown here is derived from an EMBL/GenBank/DDBJ whole genome shotgun (WGS) entry which is preliminary data.</text>
</comment>
<dbReference type="GO" id="GO:0046872">
    <property type="term" value="F:metal ion binding"/>
    <property type="evidence" value="ECO:0007669"/>
    <property type="project" value="UniProtKB-KW"/>
</dbReference>
<dbReference type="PANTHER" id="PTHR11014">
    <property type="entry name" value="PEPTIDASE M20 FAMILY MEMBER"/>
    <property type="match status" value="1"/>
</dbReference>
<evidence type="ECO:0000256" key="3">
    <source>
        <dbReference type="ARBA" id="ARBA00022801"/>
    </source>
</evidence>
<dbReference type="FunFam" id="3.30.70.360:FF:000001">
    <property type="entry name" value="N-acetyldiaminopimelate deacetylase"/>
    <property type="match status" value="1"/>
</dbReference>
<name>A0AAN7G6Y4_QUERU</name>
<sequence>MGFSQWLSLTFIFHAFLSLPISSEPSLSPEGLPQIPVNFLELAKRPEVFDWMVGIRRKIHENPELGFQEFETSKLIRAELDQMGIPYKYPVAETGVVGYIGTGSPPFVAIRADMDALAMQESVEWEHKSKVPGKMHACGHDAHVTMLLGAAKILQDHRHVIQGTVVLVFQPGEEGHGGAKKMLDDGVLENVDAIFGIHVSASRPIGTVASRPGPLLAGSGFFEAVISGKGGHAAIPQHTIDPILAASNVIVSLQHLVSREADPLDSQVVTVAKFQGGGAFNVIPDSVTIGGTFRAFSKETFIHLKQRIEEVITKQASVQRCNATVTFNDNGQPFFPATVNNKDLHVHFQKVAGDILGTQNVLEMQPLMGSEDFAFFAEVIPGYFFFLGMKNETQGRFESEHSPYFRVNEDALPYGAALHASLATTYILEKQSKPNPPKGSSHDELNPS</sequence>
<evidence type="ECO:0000259" key="7">
    <source>
        <dbReference type="Pfam" id="PF07687"/>
    </source>
</evidence>